<reference evidence="9" key="1">
    <citation type="journal article" date="2020" name="Stud. Mycol.">
        <title>101 Dothideomycetes genomes: a test case for predicting lifestyles and emergence of pathogens.</title>
        <authorList>
            <person name="Haridas S."/>
            <person name="Albert R."/>
            <person name="Binder M."/>
            <person name="Bloem J."/>
            <person name="Labutti K."/>
            <person name="Salamov A."/>
            <person name="Andreopoulos B."/>
            <person name="Baker S."/>
            <person name="Barry K."/>
            <person name="Bills G."/>
            <person name="Bluhm B."/>
            <person name="Cannon C."/>
            <person name="Castanera R."/>
            <person name="Culley D."/>
            <person name="Daum C."/>
            <person name="Ezra D."/>
            <person name="Gonzalez J."/>
            <person name="Henrissat B."/>
            <person name="Kuo A."/>
            <person name="Liang C."/>
            <person name="Lipzen A."/>
            <person name="Lutzoni F."/>
            <person name="Magnuson J."/>
            <person name="Mondo S."/>
            <person name="Nolan M."/>
            <person name="Ohm R."/>
            <person name="Pangilinan J."/>
            <person name="Park H.-J."/>
            <person name="Ramirez L."/>
            <person name="Alfaro M."/>
            <person name="Sun H."/>
            <person name="Tritt A."/>
            <person name="Yoshinaga Y."/>
            <person name="Zwiers L.-H."/>
            <person name="Turgeon B."/>
            <person name="Goodwin S."/>
            <person name="Spatafora J."/>
            <person name="Crous P."/>
            <person name="Grigoriev I."/>
        </authorList>
    </citation>
    <scope>NUCLEOTIDE SEQUENCE</scope>
    <source>
        <strain evidence="9">CBS 262.69</strain>
    </source>
</reference>
<dbReference type="HAMAP" id="MF_00185">
    <property type="entry name" value="IPP_trans"/>
    <property type="match status" value="1"/>
</dbReference>
<keyword evidence="4 5" id="KW-0067">ATP-binding</keyword>
<comment type="catalytic activity">
    <reaction evidence="5 6">
        <text>adenosine(37) in tRNA + dimethylallyl diphosphate = N(6)-dimethylallyladenosine(37) in tRNA + diphosphate</text>
        <dbReference type="Rhea" id="RHEA:26482"/>
        <dbReference type="Rhea" id="RHEA-COMP:10162"/>
        <dbReference type="Rhea" id="RHEA-COMP:10375"/>
        <dbReference type="ChEBI" id="CHEBI:33019"/>
        <dbReference type="ChEBI" id="CHEBI:57623"/>
        <dbReference type="ChEBI" id="CHEBI:74411"/>
        <dbReference type="ChEBI" id="CHEBI:74415"/>
        <dbReference type="EC" id="2.5.1.75"/>
    </reaction>
</comment>
<keyword evidence="2 5" id="KW-0808">Transferase</keyword>
<dbReference type="GO" id="GO:0006400">
    <property type="term" value="P:tRNA modification"/>
    <property type="evidence" value="ECO:0007669"/>
    <property type="project" value="TreeGrafter"/>
</dbReference>
<evidence type="ECO:0000256" key="3">
    <source>
        <dbReference type="ARBA" id="ARBA00022741"/>
    </source>
</evidence>
<protein>
    <recommendedName>
        <fullName evidence="5 6">tRNA dimethylallyltransferase</fullName>
        <ecNumber evidence="5 6">2.5.1.75</ecNumber>
    </recommendedName>
</protein>
<keyword evidence="5" id="KW-0963">Cytoplasm</keyword>
<feature type="compositionally biased region" description="Basic and acidic residues" evidence="8">
    <location>
        <begin position="443"/>
        <end position="462"/>
    </location>
</feature>
<evidence type="ECO:0000313" key="10">
    <source>
        <dbReference type="Proteomes" id="UP000799640"/>
    </source>
</evidence>
<dbReference type="PANTHER" id="PTHR11088">
    <property type="entry name" value="TRNA DIMETHYLALLYLTRANSFERASE"/>
    <property type="match status" value="1"/>
</dbReference>
<evidence type="ECO:0000256" key="5">
    <source>
        <dbReference type="PIRNR" id="PIRNR039110"/>
    </source>
</evidence>
<evidence type="ECO:0000256" key="7">
    <source>
        <dbReference type="RuleBase" id="RU003785"/>
    </source>
</evidence>
<dbReference type="InterPro" id="IPR039657">
    <property type="entry name" value="Dimethylallyltransferase"/>
</dbReference>
<keyword evidence="5 6" id="KW-0819">tRNA processing</keyword>
<comment type="similarity">
    <text evidence="1 5 7">Belongs to the IPP transferase family.</text>
</comment>
<gene>
    <name evidence="9" type="ORF">EJ06DRAFT_134188</name>
</gene>
<dbReference type="OrthoDB" id="775260at2759"/>
<evidence type="ECO:0000256" key="6">
    <source>
        <dbReference type="RuleBase" id="RU003783"/>
    </source>
</evidence>
<evidence type="ECO:0000256" key="2">
    <source>
        <dbReference type="ARBA" id="ARBA00022679"/>
    </source>
</evidence>
<name>A0A6G1HPF2_9PEZI</name>
<dbReference type="Gene3D" id="3.30.160.60">
    <property type="entry name" value="Classic Zinc Finger"/>
    <property type="match status" value="1"/>
</dbReference>
<sequence length="468" mass="51824">MLRACRAMVSKLPQNPLIAVIGATGTGKSQLAVELAIRFNGEIINGDAVQMYHGLPIITNKITEPEMKGIPHHFLGTIGLDEPTWTVGTFLKKVLPLIDAIHARNRLPILVGGTHYYTQALLVKNSTIEPSSDAEEGDPRTESPFSILDAPTETVLQRLREVDPVMAERWHPHDRRKIQRSLEIFLRTGRPASEMYAAQHAAPDDAGSGDEETDLAGGGMRFPTLTLWVHAPHNVLAPRLDARVHKMLEAGLLDEVRAMDAYRTDKSRIEPVDLTKGIWASIGYRQFAPMLEAERAGAAEAEVLKGYNEGIEMTQAATRRYAKRQIRWVRIKLVNALERAGAKGNLFALDGEDVGRFEEGVVKPAVGLVGTFLEGGELPAPEVVADVAGEILEAQAEDLSLRRDLWVKKRCEVCGTTAVTEHEWEKHVRSKRHGKLVAKAKKREGDRERLALREEGNHRSEVDDSQEG</sequence>
<dbReference type="InterPro" id="IPR018022">
    <property type="entry name" value="IPT"/>
</dbReference>
<keyword evidence="3 5" id="KW-0547">Nucleotide-binding</keyword>
<feature type="region of interest" description="Disordered" evidence="8">
    <location>
        <begin position="435"/>
        <end position="468"/>
    </location>
</feature>
<evidence type="ECO:0000256" key="8">
    <source>
        <dbReference type="SAM" id="MobiDB-lite"/>
    </source>
</evidence>
<proteinExistence type="inferred from homology"/>
<organism evidence="9 10">
    <name type="scientific">Trichodelitschia bisporula</name>
    <dbReference type="NCBI Taxonomy" id="703511"/>
    <lineage>
        <taxon>Eukaryota</taxon>
        <taxon>Fungi</taxon>
        <taxon>Dikarya</taxon>
        <taxon>Ascomycota</taxon>
        <taxon>Pezizomycotina</taxon>
        <taxon>Dothideomycetes</taxon>
        <taxon>Dothideomycetes incertae sedis</taxon>
        <taxon>Phaeotrichales</taxon>
        <taxon>Phaeotrichaceae</taxon>
        <taxon>Trichodelitschia</taxon>
    </lineage>
</organism>
<evidence type="ECO:0000256" key="4">
    <source>
        <dbReference type="ARBA" id="ARBA00022840"/>
    </source>
</evidence>
<dbReference type="GO" id="GO:0005524">
    <property type="term" value="F:ATP binding"/>
    <property type="evidence" value="ECO:0007669"/>
    <property type="project" value="UniProtKB-UniRule"/>
</dbReference>
<dbReference type="InterPro" id="IPR027417">
    <property type="entry name" value="P-loop_NTPase"/>
</dbReference>
<dbReference type="PIRSF" id="PIRSF039110">
    <property type="entry name" value="IPP_transferase"/>
    <property type="match status" value="1"/>
</dbReference>
<dbReference type="PANTHER" id="PTHR11088:SF89">
    <property type="entry name" value="TRNA DIMETHYLALLYLTRANSFERASE"/>
    <property type="match status" value="1"/>
</dbReference>
<dbReference type="EC" id="2.5.1.75" evidence="5 6"/>
<dbReference type="GO" id="GO:0052381">
    <property type="term" value="F:tRNA dimethylallyltransferase activity"/>
    <property type="evidence" value="ECO:0007669"/>
    <property type="project" value="UniProtKB-UniRule"/>
</dbReference>
<keyword evidence="10" id="KW-1185">Reference proteome</keyword>
<dbReference type="EMBL" id="ML996702">
    <property type="protein sequence ID" value="KAF2397727.1"/>
    <property type="molecule type" value="Genomic_DNA"/>
</dbReference>
<dbReference type="GO" id="GO:0005739">
    <property type="term" value="C:mitochondrion"/>
    <property type="evidence" value="ECO:0007669"/>
    <property type="project" value="TreeGrafter"/>
</dbReference>
<accession>A0A6G1HPF2</accession>
<comment type="function">
    <text evidence="5">Catalyzes the transfer of a dimethylallyl group onto the adenine at position 37.</text>
</comment>
<dbReference type="NCBIfam" id="TIGR00174">
    <property type="entry name" value="miaA"/>
    <property type="match status" value="1"/>
</dbReference>
<dbReference type="InterPro" id="IPR030666">
    <property type="entry name" value="IPP_transferase_euk"/>
</dbReference>
<dbReference type="Gene3D" id="1.10.20.140">
    <property type="match status" value="1"/>
</dbReference>
<evidence type="ECO:0000313" key="9">
    <source>
        <dbReference type="EMBL" id="KAF2397727.1"/>
    </source>
</evidence>
<evidence type="ECO:0000256" key="1">
    <source>
        <dbReference type="ARBA" id="ARBA00005842"/>
    </source>
</evidence>
<dbReference type="AlphaFoldDB" id="A0A6G1HPF2"/>
<dbReference type="Proteomes" id="UP000799640">
    <property type="component" value="Unassembled WGS sequence"/>
</dbReference>
<dbReference type="SUPFAM" id="SSF52540">
    <property type="entry name" value="P-loop containing nucleoside triphosphate hydrolases"/>
    <property type="match status" value="1"/>
</dbReference>
<dbReference type="Gene3D" id="3.40.50.300">
    <property type="entry name" value="P-loop containing nucleotide triphosphate hydrolases"/>
    <property type="match status" value="1"/>
</dbReference>
<dbReference type="Pfam" id="PF01715">
    <property type="entry name" value="IPPT"/>
    <property type="match status" value="1"/>
</dbReference>